<dbReference type="Gene3D" id="3.40.50.720">
    <property type="entry name" value="NAD(P)-binding Rossmann-like Domain"/>
    <property type="match status" value="1"/>
</dbReference>
<dbReference type="InterPro" id="IPR036291">
    <property type="entry name" value="NAD(P)-bd_dom_sf"/>
</dbReference>
<accession>A0ABW2S0W4</accession>
<name>A0ABW2S0W4_9NOCA</name>
<proteinExistence type="predicted"/>
<dbReference type="InterPro" id="IPR008030">
    <property type="entry name" value="NmrA-like"/>
</dbReference>
<dbReference type="EC" id="1.6.5.2" evidence="2"/>
<gene>
    <name evidence="2" type="ORF">ACFQS9_16185</name>
</gene>
<evidence type="ECO:0000313" key="3">
    <source>
        <dbReference type="Proteomes" id="UP001596484"/>
    </source>
</evidence>
<dbReference type="RefSeq" id="WP_378406387.1">
    <property type="nucleotide sequence ID" value="NZ_JBHTCS010000017.1"/>
</dbReference>
<feature type="domain" description="NmrA-like" evidence="1">
    <location>
        <begin position="2"/>
        <end position="240"/>
    </location>
</feature>
<keyword evidence="2" id="KW-0560">Oxidoreductase</keyword>
<dbReference type="EMBL" id="JBHTCS010000017">
    <property type="protein sequence ID" value="MFC7449436.1"/>
    <property type="molecule type" value="Genomic_DNA"/>
</dbReference>
<dbReference type="Proteomes" id="UP001596484">
    <property type="component" value="Unassembled WGS sequence"/>
</dbReference>
<dbReference type="PANTHER" id="PTHR47129:SF1">
    <property type="entry name" value="NMRA-LIKE DOMAIN-CONTAINING PROTEIN"/>
    <property type="match status" value="1"/>
</dbReference>
<organism evidence="2 3">
    <name type="scientific">Rhodococcus daqingensis</name>
    <dbReference type="NCBI Taxonomy" id="2479363"/>
    <lineage>
        <taxon>Bacteria</taxon>
        <taxon>Bacillati</taxon>
        <taxon>Actinomycetota</taxon>
        <taxon>Actinomycetes</taxon>
        <taxon>Mycobacteriales</taxon>
        <taxon>Nocardiaceae</taxon>
        <taxon>Rhodococcus</taxon>
    </lineage>
</organism>
<dbReference type="InterPro" id="IPR052718">
    <property type="entry name" value="NmrA-type_oxidoreductase"/>
</dbReference>
<dbReference type="Gene3D" id="3.90.25.10">
    <property type="entry name" value="UDP-galactose 4-epimerase, domain 1"/>
    <property type="match status" value="1"/>
</dbReference>
<protein>
    <submittedName>
        <fullName evidence="2">SDR family oxidoreductase</fullName>
        <ecNumber evidence="2">1.6.5.2</ecNumber>
    </submittedName>
</protein>
<dbReference type="CDD" id="cd05269">
    <property type="entry name" value="TMR_SDR_a"/>
    <property type="match status" value="1"/>
</dbReference>
<sequence length="288" mass="29163">MTIAITGATGHLGRLVVESLLARGADAGELVAVVRDPAKAADLAAKGVQVRAADYADRGALEAALAGVDKLLLISGSEVGQRLPQHTNVIEAAKAAGVGFVAYTSVLGAADSPLSLAHEHKATEEVLAASGIDHALLRNGWYWENYTIDLAGTIERGVLAGAAGDGRVAAAARTDYAEAAAAVLLADGQSGKVYELGGDERLTLAELAGEISAAAGKTVVYQDLSEEQFGAALESAGLPAVYAGMLANSDAGIKAGALDTTSGDLRTLIGRPSTPVAEVLRRSAPVRG</sequence>
<evidence type="ECO:0000259" key="1">
    <source>
        <dbReference type="Pfam" id="PF05368"/>
    </source>
</evidence>
<dbReference type="Pfam" id="PF05368">
    <property type="entry name" value="NmrA"/>
    <property type="match status" value="1"/>
</dbReference>
<reference evidence="3" key="1">
    <citation type="journal article" date="2019" name="Int. J. Syst. Evol. Microbiol.">
        <title>The Global Catalogue of Microorganisms (GCM) 10K type strain sequencing project: providing services to taxonomists for standard genome sequencing and annotation.</title>
        <authorList>
            <consortium name="The Broad Institute Genomics Platform"/>
            <consortium name="The Broad Institute Genome Sequencing Center for Infectious Disease"/>
            <person name="Wu L."/>
            <person name="Ma J."/>
        </authorList>
    </citation>
    <scope>NUCLEOTIDE SEQUENCE [LARGE SCALE GENOMIC DNA]</scope>
    <source>
        <strain evidence="3">ICMP 19430</strain>
    </source>
</reference>
<evidence type="ECO:0000313" key="2">
    <source>
        <dbReference type="EMBL" id="MFC7449436.1"/>
    </source>
</evidence>
<comment type="caution">
    <text evidence="2">The sequence shown here is derived from an EMBL/GenBank/DDBJ whole genome shotgun (WGS) entry which is preliminary data.</text>
</comment>
<dbReference type="GO" id="GO:0003955">
    <property type="term" value="F:NAD(P)H dehydrogenase (quinone) activity"/>
    <property type="evidence" value="ECO:0007669"/>
    <property type="project" value="UniProtKB-EC"/>
</dbReference>
<keyword evidence="3" id="KW-1185">Reference proteome</keyword>
<dbReference type="SUPFAM" id="SSF51735">
    <property type="entry name" value="NAD(P)-binding Rossmann-fold domains"/>
    <property type="match status" value="1"/>
</dbReference>
<dbReference type="PANTHER" id="PTHR47129">
    <property type="entry name" value="QUINONE OXIDOREDUCTASE 2"/>
    <property type="match status" value="1"/>
</dbReference>